<name>A0A226D9L9_FOLCA</name>
<feature type="region of interest" description="Disordered" evidence="1">
    <location>
        <begin position="334"/>
        <end position="355"/>
    </location>
</feature>
<comment type="caution">
    <text evidence="2">The sequence shown here is derived from an EMBL/GenBank/DDBJ whole genome shotgun (WGS) entry which is preliminary data.</text>
</comment>
<feature type="region of interest" description="Disordered" evidence="1">
    <location>
        <begin position="538"/>
        <end position="584"/>
    </location>
</feature>
<keyword evidence="3" id="KW-1185">Reference proteome</keyword>
<dbReference type="Proteomes" id="UP000198287">
    <property type="component" value="Unassembled WGS sequence"/>
</dbReference>
<feature type="compositionally biased region" description="Polar residues" evidence="1">
    <location>
        <begin position="569"/>
        <end position="584"/>
    </location>
</feature>
<sequence length="584" mass="65611">MQAQPELLIDFSQLNNSMSLMKQLSTKRTSQHSTPRTTFSSRFTHASDQLRSSAAHFADSSCSVKEDTKNDSSSGNRVNTESGDDDENAGGESCPENRPVSALRENPIIIATIRKLMELQETEAIQRLICRADPSQRVPKYGHLNGDCCFAGESRRRDAMSDDDTGCHQRELFTDIGPFLSCPVKHSKSCDFQEMPDLHEYTSLRNGELHEWGEEGYPLINMNLLRPTSSRPPTRRNNVPPERVKCRGCPQTSIFLPDPDLWHQDYKYQITYGRISTGQKKKLSEKIVSWLGSDDYKDKLAWLRNRSNSVYKFQENHHIMNQRPLSNGLIGINPDSSRRPRPFNDLEGTPSPPVHHAYGPSAIASLDGLNYRRNVNAPVKEIFSHAPQQFMKGEDVIVLDDIPWPKDNLRYYDEDTDPRITELLAKTPFFRPKDETRKQSRPKPLQSQGGGSSRRSLKAPLPQFAKPSITINKILSPIEYVVGSGRLGKKGCDESSINQAMQLSNTGNKEQFPVSINHHREICDTVKKSIMMMEPVQNSEGGTGDDGHVVTGESGRKQGAVKSDKPKSMQPNITSTTNKLSKKC</sequence>
<feature type="compositionally biased region" description="Polar residues" evidence="1">
    <location>
        <begin position="71"/>
        <end position="81"/>
    </location>
</feature>
<dbReference type="AlphaFoldDB" id="A0A226D9L9"/>
<dbReference type="EMBL" id="LNIX01000028">
    <property type="protein sequence ID" value="OXA41840.1"/>
    <property type="molecule type" value="Genomic_DNA"/>
</dbReference>
<evidence type="ECO:0000256" key="1">
    <source>
        <dbReference type="SAM" id="MobiDB-lite"/>
    </source>
</evidence>
<feature type="region of interest" description="Disordered" evidence="1">
    <location>
        <begin position="57"/>
        <end position="100"/>
    </location>
</feature>
<protein>
    <submittedName>
        <fullName evidence="2">Uncharacterized protein</fullName>
    </submittedName>
</protein>
<proteinExistence type="predicted"/>
<reference evidence="2 3" key="1">
    <citation type="submission" date="2015-12" db="EMBL/GenBank/DDBJ databases">
        <title>The genome of Folsomia candida.</title>
        <authorList>
            <person name="Faddeeva A."/>
            <person name="Derks M.F."/>
            <person name="Anvar Y."/>
            <person name="Smit S."/>
            <person name="Van Straalen N."/>
            <person name="Roelofs D."/>
        </authorList>
    </citation>
    <scope>NUCLEOTIDE SEQUENCE [LARGE SCALE GENOMIC DNA]</scope>
    <source>
        <strain evidence="2 3">VU population</strain>
        <tissue evidence="2">Whole body</tissue>
    </source>
</reference>
<accession>A0A226D9L9</accession>
<gene>
    <name evidence="2" type="ORF">Fcan01_23557</name>
</gene>
<feature type="region of interest" description="Disordered" evidence="1">
    <location>
        <begin position="424"/>
        <end position="459"/>
    </location>
</feature>
<evidence type="ECO:0000313" key="2">
    <source>
        <dbReference type="EMBL" id="OXA41840.1"/>
    </source>
</evidence>
<organism evidence="2 3">
    <name type="scientific">Folsomia candida</name>
    <name type="common">Springtail</name>
    <dbReference type="NCBI Taxonomy" id="158441"/>
    <lineage>
        <taxon>Eukaryota</taxon>
        <taxon>Metazoa</taxon>
        <taxon>Ecdysozoa</taxon>
        <taxon>Arthropoda</taxon>
        <taxon>Hexapoda</taxon>
        <taxon>Collembola</taxon>
        <taxon>Entomobryomorpha</taxon>
        <taxon>Isotomoidea</taxon>
        <taxon>Isotomidae</taxon>
        <taxon>Proisotominae</taxon>
        <taxon>Folsomia</taxon>
    </lineage>
</organism>
<evidence type="ECO:0000313" key="3">
    <source>
        <dbReference type="Proteomes" id="UP000198287"/>
    </source>
</evidence>